<comment type="caution">
    <text evidence="1">The sequence shown here is derived from an EMBL/GenBank/DDBJ whole genome shotgun (WGS) entry which is preliminary data.</text>
</comment>
<accession>A0AAW2F3U2</accession>
<protein>
    <submittedName>
        <fullName evidence="1">Uncharacterized protein</fullName>
    </submittedName>
</protein>
<name>A0AAW2F3U2_9HYME</name>
<proteinExistence type="predicted"/>
<evidence type="ECO:0000313" key="2">
    <source>
        <dbReference type="Proteomes" id="UP001430953"/>
    </source>
</evidence>
<organism evidence="1 2">
    <name type="scientific">Cardiocondyla obscurior</name>
    <dbReference type="NCBI Taxonomy" id="286306"/>
    <lineage>
        <taxon>Eukaryota</taxon>
        <taxon>Metazoa</taxon>
        <taxon>Ecdysozoa</taxon>
        <taxon>Arthropoda</taxon>
        <taxon>Hexapoda</taxon>
        <taxon>Insecta</taxon>
        <taxon>Pterygota</taxon>
        <taxon>Neoptera</taxon>
        <taxon>Endopterygota</taxon>
        <taxon>Hymenoptera</taxon>
        <taxon>Apocrita</taxon>
        <taxon>Aculeata</taxon>
        <taxon>Formicoidea</taxon>
        <taxon>Formicidae</taxon>
        <taxon>Myrmicinae</taxon>
        <taxon>Cardiocondyla</taxon>
    </lineage>
</organism>
<dbReference type="EMBL" id="JADYXP020000015">
    <property type="protein sequence ID" value="KAL0109549.1"/>
    <property type="molecule type" value="Genomic_DNA"/>
</dbReference>
<evidence type="ECO:0000313" key="1">
    <source>
        <dbReference type="EMBL" id="KAL0109549.1"/>
    </source>
</evidence>
<gene>
    <name evidence="1" type="ORF">PUN28_014543</name>
</gene>
<dbReference type="Proteomes" id="UP001430953">
    <property type="component" value="Unassembled WGS sequence"/>
</dbReference>
<reference evidence="1 2" key="1">
    <citation type="submission" date="2023-03" db="EMBL/GenBank/DDBJ databases">
        <title>High recombination rates correlate with genetic variation in Cardiocondyla obscurior ants.</title>
        <authorList>
            <person name="Errbii M."/>
        </authorList>
    </citation>
    <scope>NUCLEOTIDE SEQUENCE [LARGE SCALE GENOMIC DNA]</scope>
    <source>
        <strain evidence="1">Alpha-2009</strain>
        <tissue evidence="1">Whole body</tissue>
    </source>
</reference>
<dbReference type="AlphaFoldDB" id="A0AAW2F3U2"/>
<sequence>MLHGLGGPYGVSFYPAVGFPTSVNDATFLAVPRKYDQKKVFNHDGREITRLAPIFSRLKDDSIFVLYLCNTSASKVESMKNGV</sequence>
<keyword evidence="2" id="KW-1185">Reference proteome</keyword>